<evidence type="ECO:0000259" key="4">
    <source>
        <dbReference type="PROSITE" id="PS50932"/>
    </source>
</evidence>
<dbReference type="GO" id="GO:0000976">
    <property type="term" value="F:transcription cis-regulatory region binding"/>
    <property type="evidence" value="ECO:0007669"/>
    <property type="project" value="TreeGrafter"/>
</dbReference>
<proteinExistence type="predicted"/>
<organism evidence="5 6">
    <name type="scientific">Membranihabitans marinus</name>
    <dbReference type="NCBI Taxonomy" id="1227546"/>
    <lineage>
        <taxon>Bacteria</taxon>
        <taxon>Pseudomonadati</taxon>
        <taxon>Bacteroidota</taxon>
        <taxon>Saprospiria</taxon>
        <taxon>Saprospirales</taxon>
        <taxon>Saprospiraceae</taxon>
        <taxon>Membranihabitans</taxon>
    </lineage>
</organism>
<dbReference type="Pfam" id="PF13407">
    <property type="entry name" value="Peripla_BP_4"/>
    <property type="match status" value="1"/>
</dbReference>
<dbReference type="PROSITE" id="PS00356">
    <property type="entry name" value="HTH_LACI_1"/>
    <property type="match status" value="1"/>
</dbReference>
<name>A0A953HM21_9BACT</name>
<reference evidence="5" key="1">
    <citation type="submission" date="2021-06" db="EMBL/GenBank/DDBJ databases">
        <title>44 bacteria genomes isolated from Dapeng, Shenzhen.</title>
        <authorList>
            <person name="Zheng W."/>
            <person name="Yu S."/>
            <person name="Huang Y."/>
        </authorList>
    </citation>
    <scope>NUCLEOTIDE SEQUENCE</scope>
    <source>
        <strain evidence="5">DP5N28-2</strain>
    </source>
</reference>
<dbReference type="GO" id="GO:0003700">
    <property type="term" value="F:DNA-binding transcription factor activity"/>
    <property type="evidence" value="ECO:0007669"/>
    <property type="project" value="TreeGrafter"/>
</dbReference>
<dbReference type="PROSITE" id="PS50932">
    <property type="entry name" value="HTH_LACI_2"/>
    <property type="match status" value="1"/>
</dbReference>
<dbReference type="InterPro" id="IPR025997">
    <property type="entry name" value="SBP_2_dom"/>
</dbReference>
<keyword evidence="6" id="KW-1185">Reference proteome</keyword>
<sequence length="357" mass="40543">MSKLNDSNKPYGIKEIARKANVSIATVDRVIHKRGGVARKTQELILSIIDEFDYQPNILASRLRSNKTYNLAILIPQVSKYTNFWAAPYQGVEKANAEISQFGINLKTYFFRLSQSESFTEQAELLLADNPDGVVIAPLFIQEATHLSDTLFRNGIPYVYIDTDIPDQNNLSYIGPPIYQSGLVAGQLALFGMRENGGEILVINHTNIINDGQHIKEIERGFVDYIERNKASVKIHSLNLPGADMEMLDTELGQYFEAHPNIQAVFVTNSRVFKVAQVFKNQKIQDKILIGFDNIDENVKALKEEVIDFLICHQPEEQGYRGVMNLYQNILLSQKIDKVQYMPIDIITKENCDFYSN</sequence>
<comment type="caution">
    <text evidence="5">The sequence shown here is derived from an EMBL/GenBank/DDBJ whole genome shotgun (WGS) entry which is preliminary data.</text>
</comment>
<dbReference type="SMART" id="SM00354">
    <property type="entry name" value="HTH_LACI"/>
    <property type="match status" value="1"/>
</dbReference>
<dbReference type="Gene3D" id="3.40.50.2300">
    <property type="match status" value="2"/>
</dbReference>
<evidence type="ECO:0000313" key="5">
    <source>
        <dbReference type="EMBL" id="MBY5956993.1"/>
    </source>
</evidence>
<dbReference type="AlphaFoldDB" id="A0A953HM21"/>
<keyword evidence="3" id="KW-0804">Transcription</keyword>
<dbReference type="RefSeq" id="WP_222578517.1">
    <property type="nucleotide sequence ID" value="NZ_JAHVHU010000003.1"/>
</dbReference>
<evidence type="ECO:0000256" key="1">
    <source>
        <dbReference type="ARBA" id="ARBA00023015"/>
    </source>
</evidence>
<protein>
    <submittedName>
        <fullName evidence="5">LacI family DNA-binding transcriptional regulator</fullName>
    </submittedName>
</protein>
<keyword evidence="1" id="KW-0805">Transcription regulation</keyword>
<dbReference type="PANTHER" id="PTHR30146">
    <property type="entry name" value="LACI-RELATED TRANSCRIPTIONAL REPRESSOR"/>
    <property type="match status" value="1"/>
</dbReference>
<dbReference type="SUPFAM" id="SSF47413">
    <property type="entry name" value="lambda repressor-like DNA-binding domains"/>
    <property type="match status" value="1"/>
</dbReference>
<evidence type="ECO:0000256" key="2">
    <source>
        <dbReference type="ARBA" id="ARBA00023125"/>
    </source>
</evidence>
<keyword evidence="2 5" id="KW-0238">DNA-binding</keyword>
<feature type="domain" description="HTH lacI-type" evidence="4">
    <location>
        <begin position="13"/>
        <end position="65"/>
    </location>
</feature>
<gene>
    <name evidence="5" type="ORF">KUV50_02525</name>
</gene>
<dbReference type="InterPro" id="IPR010982">
    <property type="entry name" value="Lambda_DNA-bd_dom_sf"/>
</dbReference>
<dbReference type="Gene3D" id="1.10.260.40">
    <property type="entry name" value="lambda repressor-like DNA-binding domains"/>
    <property type="match status" value="1"/>
</dbReference>
<dbReference type="CDD" id="cd01392">
    <property type="entry name" value="HTH_LacI"/>
    <property type="match status" value="1"/>
</dbReference>
<dbReference type="InterPro" id="IPR028082">
    <property type="entry name" value="Peripla_BP_I"/>
</dbReference>
<dbReference type="EMBL" id="JAHVHU010000003">
    <property type="protein sequence ID" value="MBY5956993.1"/>
    <property type="molecule type" value="Genomic_DNA"/>
</dbReference>
<evidence type="ECO:0000256" key="3">
    <source>
        <dbReference type="ARBA" id="ARBA00023163"/>
    </source>
</evidence>
<dbReference type="Pfam" id="PF00356">
    <property type="entry name" value="LacI"/>
    <property type="match status" value="1"/>
</dbReference>
<accession>A0A953HM21</accession>
<dbReference type="InterPro" id="IPR000843">
    <property type="entry name" value="HTH_LacI"/>
</dbReference>
<dbReference type="SUPFAM" id="SSF53822">
    <property type="entry name" value="Periplasmic binding protein-like I"/>
    <property type="match status" value="1"/>
</dbReference>
<evidence type="ECO:0000313" key="6">
    <source>
        <dbReference type="Proteomes" id="UP000753961"/>
    </source>
</evidence>
<dbReference type="Proteomes" id="UP000753961">
    <property type="component" value="Unassembled WGS sequence"/>
</dbReference>
<dbReference type="PANTHER" id="PTHR30146:SF144">
    <property type="entry name" value="LACI-FAMILY TRANSCRIPTION REGULATOR"/>
    <property type="match status" value="1"/>
</dbReference>